<name>A0A9P8WBE7_9HYPO</name>
<evidence type="ECO:0000313" key="1">
    <source>
        <dbReference type="EMBL" id="KAH6894477.1"/>
    </source>
</evidence>
<dbReference type="Proteomes" id="UP000777438">
    <property type="component" value="Unassembled WGS sequence"/>
</dbReference>
<comment type="caution">
    <text evidence="1">The sequence shown here is derived from an EMBL/GenBank/DDBJ whole genome shotgun (WGS) entry which is preliminary data.</text>
</comment>
<keyword evidence="2" id="KW-1185">Reference proteome</keyword>
<dbReference type="EMBL" id="JAGPYM010000005">
    <property type="protein sequence ID" value="KAH6894477.1"/>
    <property type="molecule type" value="Genomic_DNA"/>
</dbReference>
<evidence type="ECO:0000313" key="2">
    <source>
        <dbReference type="Proteomes" id="UP000777438"/>
    </source>
</evidence>
<sequence>MRWLMSCAIIFCALMPNVFFWCAFLSLADKSLQFSEQHQLLSFVLGSSLAPSTGYQMLLTQARDPADDSIPLVESMILGLIVLTKSKKGGIRRRELRVCLRIVRSTKEAPKIGDESFS</sequence>
<organism evidence="1 2">
    <name type="scientific">Thelonectria olida</name>
    <dbReference type="NCBI Taxonomy" id="1576542"/>
    <lineage>
        <taxon>Eukaryota</taxon>
        <taxon>Fungi</taxon>
        <taxon>Dikarya</taxon>
        <taxon>Ascomycota</taxon>
        <taxon>Pezizomycotina</taxon>
        <taxon>Sordariomycetes</taxon>
        <taxon>Hypocreomycetidae</taxon>
        <taxon>Hypocreales</taxon>
        <taxon>Nectriaceae</taxon>
        <taxon>Thelonectria</taxon>
    </lineage>
</organism>
<accession>A0A9P8WBE7</accession>
<proteinExistence type="predicted"/>
<reference evidence="1 2" key="1">
    <citation type="journal article" date="2021" name="Nat. Commun.">
        <title>Genetic determinants of endophytism in the Arabidopsis root mycobiome.</title>
        <authorList>
            <person name="Mesny F."/>
            <person name="Miyauchi S."/>
            <person name="Thiergart T."/>
            <person name="Pickel B."/>
            <person name="Atanasova L."/>
            <person name="Karlsson M."/>
            <person name="Huettel B."/>
            <person name="Barry K.W."/>
            <person name="Haridas S."/>
            <person name="Chen C."/>
            <person name="Bauer D."/>
            <person name="Andreopoulos W."/>
            <person name="Pangilinan J."/>
            <person name="LaButti K."/>
            <person name="Riley R."/>
            <person name="Lipzen A."/>
            <person name="Clum A."/>
            <person name="Drula E."/>
            <person name="Henrissat B."/>
            <person name="Kohler A."/>
            <person name="Grigoriev I.V."/>
            <person name="Martin F.M."/>
            <person name="Hacquard S."/>
        </authorList>
    </citation>
    <scope>NUCLEOTIDE SEQUENCE [LARGE SCALE GENOMIC DNA]</scope>
    <source>
        <strain evidence="1 2">MPI-CAGE-CH-0241</strain>
    </source>
</reference>
<protein>
    <submittedName>
        <fullName evidence="1">Uncharacterized protein</fullName>
    </submittedName>
</protein>
<dbReference type="AlphaFoldDB" id="A0A9P8WBE7"/>
<gene>
    <name evidence="1" type="ORF">B0T10DRAFT_480561</name>
</gene>